<evidence type="ECO:0000313" key="2">
    <source>
        <dbReference type="Proteomes" id="UP001157017"/>
    </source>
</evidence>
<keyword evidence="2" id="KW-1185">Reference proteome</keyword>
<dbReference type="EMBL" id="BSUZ01000001">
    <property type="protein sequence ID" value="GMA88471.1"/>
    <property type="molecule type" value="Genomic_DNA"/>
</dbReference>
<dbReference type="Pfam" id="PF21853">
    <property type="entry name" value="DUF6912"/>
    <property type="match status" value="1"/>
</dbReference>
<protein>
    <submittedName>
        <fullName evidence="1">Uncharacterized protein</fullName>
    </submittedName>
</protein>
<dbReference type="Proteomes" id="UP001157017">
    <property type="component" value="Unassembled WGS sequence"/>
</dbReference>
<evidence type="ECO:0000313" key="1">
    <source>
        <dbReference type="EMBL" id="GMA88471.1"/>
    </source>
</evidence>
<name>A0ABQ6JLN7_9ACTN</name>
<sequence length="58" mass="6205">MVSVHLDDDLALDDVAAAVRALPAADAGDEDAQAVVDDAEGHELLWFDVTELDDLVDR</sequence>
<gene>
    <name evidence="1" type="ORF">GCM10025868_37210</name>
</gene>
<comment type="caution">
    <text evidence="1">The sequence shown here is derived from an EMBL/GenBank/DDBJ whole genome shotgun (WGS) entry which is preliminary data.</text>
</comment>
<dbReference type="InterPro" id="IPR054206">
    <property type="entry name" value="DUF6912"/>
</dbReference>
<accession>A0ABQ6JLN7</accession>
<reference evidence="2" key="1">
    <citation type="journal article" date="2019" name="Int. J. Syst. Evol. Microbiol.">
        <title>The Global Catalogue of Microorganisms (GCM) 10K type strain sequencing project: providing services to taxonomists for standard genome sequencing and annotation.</title>
        <authorList>
            <consortium name="The Broad Institute Genomics Platform"/>
            <consortium name="The Broad Institute Genome Sequencing Center for Infectious Disease"/>
            <person name="Wu L."/>
            <person name="Ma J."/>
        </authorList>
    </citation>
    <scope>NUCLEOTIDE SEQUENCE [LARGE SCALE GENOMIC DNA]</scope>
    <source>
        <strain evidence="2">NBRC 108730</strain>
    </source>
</reference>
<organism evidence="1 2">
    <name type="scientific">Angustibacter aerolatus</name>
    <dbReference type="NCBI Taxonomy" id="1162965"/>
    <lineage>
        <taxon>Bacteria</taxon>
        <taxon>Bacillati</taxon>
        <taxon>Actinomycetota</taxon>
        <taxon>Actinomycetes</taxon>
        <taxon>Kineosporiales</taxon>
        <taxon>Kineosporiaceae</taxon>
    </lineage>
</organism>
<proteinExistence type="predicted"/>